<evidence type="ECO:0000256" key="1">
    <source>
        <dbReference type="ARBA" id="ARBA00022679"/>
    </source>
</evidence>
<dbReference type="InterPro" id="IPR016181">
    <property type="entry name" value="Acyl_CoA_acyltransferase"/>
</dbReference>
<dbReference type="NCBIfam" id="NF007807">
    <property type="entry name" value="PRK10514.1"/>
    <property type="match status" value="1"/>
</dbReference>
<evidence type="ECO:0000313" key="4">
    <source>
        <dbReference type="EMBL" id="BFG69532.1"/>
    </source>
</evidence>
<dbReference type="AlphaFoldDB" id="A0AAT9GFW8"/>
<dbReference type="CDD" id="cd04301">
    <property type="entry name" value="NAT_SF"/>
    <property type="match status" value="1"/>
</dbReference>
<evidence type="ECO:0000256" key="2">
    <source>
        <dbReference type="ARBA" id="ARBA00023315"/>
    </source>
</evidence>
<gene>
    <name evidence="4" type="ORF">KACHI17_04130</name>
</gene>
<dbReference type="PANTHER" id="PTHR43800:SF1">
    <property type="entry name" value="PEPTIDYL-LYSINE N-ACETYLTRANSFERASE YJAB"/>
    <property type="match status" value="1"/>
</dbReference>
<keyword evidence="1" id="KW-0808">Transferase</keyword>
<evidence type="ECO:0000259" key="3">
    <source>
        <dbReference type="PROSITE" id="PS51186"/>
    </source>
</evidence>
<dbReference type="Gene3D" id="3.40.630.30">
    <property type="match status" value="1"/>
</dbReference>
<proteinExistence type="predicted"/>
<dbReference type="InterPro" id="IPR000182">
    <property type="entry name" value="GNAT_dom"/>
</dbReference>
<dbReference type="PANTHER" id="PTHR43800">
    <property type="entry name" value="PEPTIDYL-LYSINE N-ACETYLTRANSFERASE YJAB"/>
    <property type="match status" value="1"/>
</dbReference>
<dbReference type="Pfam" id="PF13673">
    <property type="entry name" value="Acetyltransf_10"/>
    <property type="match status" value="1"/>
</dbReference>
<sequence length="143" mass="16189">MIIVPAKPSDYKEVTDVWQASVKATHHFLPSDFTENLREQVETVYLPMVQLYCAKNEEDKILGFLGVADQKIEMLFLDPNIRGKGLGKQLTEFAIQTLKVNAVDVNEQNEQAVGFYLKMGFKQIGRSEKDGQGNDYPILHLSL</sequence>
<name>A0AAT9GFW8_9BACT</name>
<protein>
    <submittedName>
        <fullName evidence="4">Acetyltransferase</fullName>
    </submittedName>
</protein>
<dbReference type="PROSITE" id="PS51186">
    <property type="entry name" value="GNAT"/>
    <property type="match status" value="1"/>
</dbReference>
<reference evidence="4" key="1">
    <citation type="submission" date="2024-02" db="EMBL/GenBank/DDBJ databases">
        <title>Sediminibacterium planktonica sp. nov. and Sediminibacterium longus sp. nov., isolated from surface lake and river water.</title>
        <authorList>
            <person name="Watanabe K."/>
            <person name="Takemine S."/>
            <person name="Ishii Y."/>
            <person name="Ogata Y."/>
            <person name="Shindo C."/>
            <person name="Suda W."/>
        </authorList>
    </citation>
    <scope>NUCLEOTIDE SEQUENCE</scope>
    <source>
        <strain evidence="4">KACHI17</strain>
    </source>
</reference>
<dbReference type="EMBL" id="AP029612">
    <property type="protein sequence ID" value="BFG69532.1"/>
    <property type="molecule type" value="Genomic_DNA"/>
</dbReference>
<accession>A0AAT9GFW8</accession>
<organism evidence="4">
    <name type="scientific">Sediminibacterium sp. KACHI17</name>
    <dbReference type="NCBI Taxonomy" id="1751071"/>
    <lineage>
        <taxon>Bacteria</taxon>
        <taxon>Pseudomonadati</taxon>
        <taxon>Bacteroidota</taxon>
        <taxon>Chitinophagia</taxon>
        <taxon>Chitinophagales</taxon>
        <taxon>Chitinophagaceae</taxon>
        <taxon>Sediminibacterium</taxon>
    </lineage>
</organism>
<keyword evidence="2" id="KW-0012">Acyltransferase</keyword>
<dbReference type="GO" id="GO:0016747">
    <property type="term" value="F:acyltransferase activity, transferring groups other than amino-acyl groups"/>
    <property type="evidence" value="ECO:0007669"/>
    <property type="project" value="InterPro"/>
</dbReference>
<dbReference type="SUPFAM" id="SSF55729">
    <property type="entry name" value="Acyl-CoA N-acyltransferases (Nat)"/>
    <property type="match status" value="1"/>
</dbReference>
<dbReference type="RefSeq" id="WP_353549851.1">
    <property type="nucleotide sequence ID" value="NZ_AP029612.1"/>
</dbReference>
<feature type="domain" description="N-acetyltransferase" evidence="3">
    <location>
        <begin position="1"/>
        <end position="143"/>
    </location>
</feature>